<evidence type="ECO:0000313" key="1">
    <source>
        <dbReference type="EMBL" id="GEP01925.1"/>
    </source>
</evidence>
<accession>A0A512IW66</accession>
<comment type="caution">
    <text evidence="1">The sequence shown here is derived from an EMBL/GenBank/DDBJ whole genome shotgun (WGS) entry which is preliminary data.</text>
</comment>
<gene>
    <name evidence="1" type="ORF">MHA02_43120</name>
</gene>
<keyword evidence="2" id="KW-1185">Reference proteome</keyword>
<proteinExistence type="predicted"/>
<dbReference type="Proteomes" id="UP000321258">
    <property type="component" value="Unassembled WGS sequence"/>
</dbReference>
<organism evidence="1 2">
    <name type="scientific">Methylobacterium haplocladii</name>
    <dbReference type="NCBI Taxonomy" id="1176176"/>
    <lineage>
        <taxon>Bacteria</taxon>
        <taxon>Pseudomonadati</taxon>
        <taxon>Pseudomonadota</taxon>
        <taxon>Alphaproteobacteria</taxon>
        <taxon>Hyphomicrobiales</taxon>
        <taxon>Methylobacteriaceae</taxon>
        <taxon>Methylobacterium</taxon>
    </lineage>
</organism>
<protein>
    <submittedName>
        <fullName evidence="1">Uncharacterized protein</fullName>
    </submittedName>
</protein>
<dbReference type="AlphaFoldDB" id="A0A512IW66"/>
<dbReference type="RefSeq" id="WP_170249434.1">
    <property type="nucleotide sequence ID" value="NZ_BJZT01000070.1"/>
</dbReference>
<dbReference type="EMBL" id="BJZT01000070">
    <property type="protein sequence ID" value="GEP01925.1"/>
    <property type="molecule type" value="Genomic_DNA"/>
</dbReference>
<sequence>MLGILPTLGLQVYAATLIALSSINILFDSNIKAKKVPMQWDFNGMPAWFADKQIGLWFPVVIFFVGTTLQGQKLIDA</sequence>
<reference evidence="1 2" key="1">
    <citation type="submission" date="2019-07" db="EMBL/GenBank/DDBJ databases">
        <title>Whole genome shotgun sequence of Methylobacterium haplocladii NBRC 107714.</title>
        <authorList>
            <person name="Hosoyama A."/>
            <person name="Uohara A."/>
            <person name="Ohji S."/>
            <person name="Ichikawa N."/>
        </authorList>
    </citation>
    <scope>NUCLEOTIDE SEQUENCE [LARGE SCALE GENOMIC DNA]</scope>
    <source>
        <strain evidence="1 2">NBRC 107714</strain>
    </source>
</reference>
<evidence type="ECO:0000313" key="2">
    <source>
        <dbReference type="Proteomes" id="UP000321258"/>
    </source>
</evidence>
<name>A0A512IW66_9HYPH</name>